<evidence type="ECO:0000256" key="1">
    <source>
        <dbReference type="SAM" id="Coils"/>
    </source>
</evidence>
<protein>
    <recommendedName>
        <fullName evidence="6">Cas1p 10 TM acyl transferase domain-containing protein</fullName>
    </recommendedName>
</protein>
<reference evidence="4 5" key="1">
    <citation type="submission" date="2019-09" db="EMBL/GenBank/DDBJ databases">
        <authorList>
            <person name="Brejova B."/>
        </authorList>
    </citation>
    <scope>NUCLEOTIDE SEQUENCE [LARGE SCALE GENOMIC DNA]</scope>
</reference>
<feature type="transmembrane region" description="Helical" evidence="3">
    <location>
        <begin position="708"/>
        <end position="727"/>
    </location>
</feature>
<feature type="transmembrane region" description="Helical" evidence="3">
    <location>
        <begin position="948"/>
        <end position="969"/>
    </location>
</feature>
<feature type="transmembrane region" description="Helical" evidence="3">
    <location>
        <begin position="413"/>
        <end position="433"/>
    </location>
</feature>
<feature type="transmembrane region" description="Helical" evidence="3">
    <location>
        <begin position="650"/>
        <end position="671"/>
    </location>
</feature>
<evidence type="ECO:0000313" key="5">
    <source>
        <dbReference type="Proteomes" id="UP000398389"/>
    </source>
</evidence>
<evidence type="ECO:0008006" key="6">
    <source>
        <dbReference type="Google" id="ProtNLM"/>
    </source>
</evidence>
<keyword evidence="3" id="KW-0472">Membrane</keyword>
<evidence type="ECO:0000256" key="2">
    <source>
        <dbReference type="SAM" id="MobiDB-lite"/>
    </source>
</evidence>
<feature type="region of interest" description="Disordered" evidence="2">
    <location>
        <begin position="1035"/>
        <end position="1054"/>
    </location>
</feature>
<gene>
    <name evidence="4" type="ORF">SAPINGB_P002527</name>
</gene>
<feature type="transmembrane region" description="Helical" evidence="3">
    <location>
        <begin position="779"/>
        <end position="799"/>
    </location>
</feature>
<dbReference type="RefSeq" id="XP_031853136.1">
    <property type="nucleotide sequence ID" value="XM_031997245.1"/>
</dbReference>
<dbReference type="GeneID" id="43581345"/>
<dbReference type="OrthoDB" id="1932925at2759"/>
<dbReference type="Proteomes" id="UP000398389">
    <property type="component" value="Unassembled WGS sequence"/>
</dbReference>
<feature type="transmembrane region" description="Helical" evidence="3">
    <location>
        <begin position="29"/>
        <end position="49"/>
    </location>
</feature>
<dbReference type="EMBL" id="CABVLU010000002">
    <property type="protein sequence ID" value="VVT49953.1"/>
    <property type="molecule type" value="Genomic_DNA"/>
</dbReference>
<dbReference type="AlphaFoldDB" id="A0A5E8BED6"/>
<accession>A0A5E8BED6</accession>
<name>A0A5E8BED6_9ASCO</name>
<proteinExistence type="predicted"/>
<keyword evidence="5" id="KW-1185">Reference proteome</keyword>
<keyword evidence="3" id="KW-0812">Transmembrane</keyword>
<feature type="transmembrane region" description="Helical" evidence="3">
    <location>
        <begin position="837"/>
        <end position="859"/>
    </location>
</feature>
<evidence type="ECO:0000313" key="4">
    <source>
        <dbReference type="EMBL" id="VVT49953.1"/>
    </source>
</evidence>
<organism evidence="4 5">
    <name type="scientific">Magnusiomyces paraingens</name>
    <dbReference type="NCBI Taxonomy" id="2606893"/>
    <lineage>
        <taxon>Eukaryota</taxon>
        <taxon>Fungi</taxon>
        <taxon>Dikarya</taxon>
        <taxon>Ascomycota</taxon>
        <taxon>Saccharomycotina</taxon>
        <taxon>Dipodascomycetes</taxon>
        <taxon>Dipodascales</taxon>
        <taxon>Dipodascaceae</taxon>
        <taxon>Magnusiomyces</taxon>
    </lineage>
</organism>
<sequence>MPSLRFFLASLLKQLLRLLRPRLRESPSFFNVLWIFVPILVGLAILSNIKHMDQYTLATPYKKGPMQTKVTSTLTSNCDSILKYGRYIEDVNESPSGWQPDGCAMKTYRSIETDDLSSCFKPGDQVIFFGDSTVRQVFWGFANTLHRGSLQKMDSHANSQIVVNGVTITLVWSSYFNESTAGNIRSIARNGLKANEKIQPLKYNLDINYKPKTYLYMTAGSWFAGKEDPTVVAKSYAEKTSAILKEIDNRVDDAFEAVYFAPLLIPHYDSLDRNRQISMTHSQIHSVERIADEYFNYVRINETVKSPLEPTLYTGGVRYRTRKGRTDQISAYYVPVFNELSAENHQGSHDDMGIHFWERGFLIQANILLNHMCNNRIAKATGRPPSGATCCVEYEDYKYGTKHSIFKPSIRQIFDKSILIIPLFALIFAAYSYDINMAMPIFKASVTTVVILGLITAWARISNETQLISKVSIFYSPTEMSGLLQLWAIISILSIFSLTQYFSYGVEKISTKVTQQSRYRLAKPLLLELQGICVSLLLIIQFTGYNIIPHVFDGELLTRVFVSTWSLVELYIFCLEYFDSFKSIQVDGQTPLANATLEQAYTFPLPVFAKSFARVLTLPMLLSVSVTYSVRDSLPGTVPQSYIDPACKLGFWYIFVYFCFPMISFMSKASFVTIKDSFTKDNNLNDLETDSSVIQTLPSIQFGIQTSMLILGSSIPQLLMPVIISFIDIDPFNNFVRALISIYDDYWSMLFAIWAALYSCTQIFISNKNVADAACPTPMIFAAAGFALLGIFDIGKYAFEYYLPESEAGVTHPISFIDRHQEPYNLLLDARGRDYTALAHTVFVIGGTCAYFIIRLGLLRYTRKKIQSRPQMIQYFYIDCWVRMAKFGYELLELYPYVFLALSGTVRLHYLPTGIVHSSLLTRTYGFVSQKFVFPYFKWRLIEKVRKTASILLSLTVLLLLAHGAASVWNNHIMRVSADDFEEVKEEEEKEVDEEKRQNGDMQQDTGIILAINVAENLANGSVLFEQQEEGLVMMTPEEESKEVSQDNSSGKLE</sequence>
<keyword evidence="1" id="KW-0175">Coiled coil</keyword>
<feature type="transmembrane region" description="Helical" evidence="3">
    <location>
        <begin position="525"/>
        <end position="548"/>
    </location>
</feature>
<evidence type="ECO:0000256" key="3">
    <source>
        <dbReference type="SAM" id="Phobius"/>
    </source>
</evidence>
<feature type="transmembrane region" description="Helical" evidence="3">
    <location>
        <begin position="747"/>
        <end position="767"/>
    </location>
</feature>
<feature type="transmembrane region" description="Helical" evidence="3">
    <location>
        <begin position="481"/>
        <end position="504"/>
    </location>
</feature>
<feature type="coiled-coil region" evidence="1">
    <location>
        <begin position="978"/>
        <end position="1005"/>
    </location>
</feature>
<keyword evidence="3" id="KW-1133">Transmembrane helix</keyword>